<dbReference type="GO" id="GO:0005524">
    <property type="term" value="F:ATP binding"/>
    <property type="evidence" value="ECO:0007669"/>
    <property type="project" value="UniProtKB-KW"/>
</dbReference>
<evidence type="ECO:0000313" key="7">
    <source>
        <dbReference type="Proteomes" id="UP001207294"/>
    </source>
</evidence>
<dbReference type="InterPro" id="IPR003593">
    <property type="entry name" value="AAA+_ATPase"/>
</dbReference>
<keyword evidence="3" id="KW-0547">Nucleotide-binding</keyword>
<evidence type="ECO:0000256" key="4">
    <source>
        <dbReference type="ARBA" id="ARBA00022840"/>
    </source>
</evidence>
<dbReference type="CDD" id="cd03215">
    <property type="entry name" value="ABC_Carb_Monos_II"/>
    <property type="match status" value="1"/>
</dbReference>
<protein>
    <submittedName>
        <fullName evidence="6">Sugar ABC transporter ATP-binding protein</fullName>
    </submittedName>
</protein>
<dbReference type="InterPro" id="IPR017871">
    <property type="entry name" value="ABC_transporter-like_CS"/>
</dbReference>
<evidence type="ECO:0000256" key="1">
    <source>
        <dbReference type="ARBA" id="ARBA00022448"/>
    </source>
</evidence>
<dbReference type="InterPro" id="IPR003439">
    <property type="entry name" value="ABC_transporter-like_ATP-bd"/>
</dbReference>
<keyword evidence="1" id="KW-0813">Transport</keyword>
<dbReference type="GeneID" id="93559829"/>
<dbReference type="SUPFAM" id="SSF52540">
    <property type="entry name" value="P-loop containing nucleoside triphosphate hydrolases"/>
    <property type="match status" value="2"/>
</dbReference>
<dbReference type="EMBL" id="JAOXML010000001">
    <property type="protein sequence ID" value="MCV4375496.1"/>
    <property type="molecule type" value="Genomic_DNA"/>
</dbReference>
<dbReference type="Pfam" id="PF00005">
    <property type="entry name" value="ABC_tran"/>
    <property type="match status" value="2"/>
</dbReference>
<evidence type="ECO:0000259" key="5">
    <source>
        <dbReference type="PROSITE" id="PS50893"/>
    </source>
</evidence>
<evidence type="ECO:0000313" key="6">
    <source>
        <dbReference type="EMBL" id="MCV4375496.1"/>
    </source>
</evidence>
<dbReference type="PROSITE" id="PS50893">
    <property type="entry name" value="ABC_TRANSPORTER_2"/>
    <property type="match status" value="2"/>
</dbReference>
<dbReference type="PANTHER" id="PTHR43790">
    <property type="entry name" value="CARBOHYDRATE TRANSPORT ATP-BINDING PROTEIN MG119-RELATED"/>
    <property type="match status" value="1"/>
</dbReference>
<name>A0ABT3BRN9_9PSED</name>
<accession>A0ABT3BRN9</accession>
<gene>
    <name evidence="6" type="ORF">OH718_02690</name>
</gene>
<dbReference type="RefSeq" id="WP_206401392.1">
    <property type="nucleotide sequence ID" value="NZ_JAFGZD010000001.1"/>
</dbReference>
<sequence>MKVPVTVPRDPLVSTRGLGKSFGSSRVLQDIDLDLYPGEVVALLGANGAGKSTLVKILSGSHSHDAGQLQMEGRACGFSSPHEARRAGIVAVHQQVDEAVVPGFSVAENLVLDELCQPQGSIWSRRRHLHERAALIAAGLELQLPLDAAIESLGTAERQLVVLARALALKPRLLVLDEPTASLSATEAERLFKLIDVLRGRGVGILYISHRLSDLQRIADRAIVLRDGRLAGEFAAPLDLAAAVQAMLGSELAPVAHQQTEPGREVLRVRGCQLSDASKTFDLSLHEGEVVAMTGLLGAGKSEIAELFYGLRKPVAGVIELDGQLWSPQSPREAIAGGVFMASEDRVRGSLVPGFSLSRTLTLPFLPRFSRGGFINAGAEREAVQEQIQTLGIKCAGPDVSMETLSGGNQQKVVLGRWLLGNGRLLILDEPFQGVDIRARREIGTRIRASAGQRATLVICSDPDEALEIADRILVVRDASVVADCPCAGLQREQLVAHMAGIAPQPPVNPLHPQGAALV</sequence>
<dbReference type="SMART" id="SM00382">
    <property type="entry name" value="AAA"/>
    <property type="match status" value="2"/>
</dbReference>
<keyword evidence="2" id="KW-0677">Repeat</keyword>
<dbReference type="Proteomes" id="UP001207294">
    <property type="component" value="Unassembled WGS sequence"/>
</dbReference>
<dbReference type="InterPro" id="IPR027417">
    <property type="entry name" value="P-loop_NTPase"/>
</dbReference>
<dbReference type="InterPro" id="IPR050107">
    <property type="entry name" value="ABC_carbohydrate_import_ATPase"/>
</dbReference>
<dbReference type="CDD" id="cd03216">
    <property type="entry name" value="ABC_Carb_Monos_I"/>
    <property type="match status" value="1"/>
</dbReference>
<comment type="caution">
    <text evidence="6">The sequence shown here is derived from an EMBL/GenBank/DDBJ whole genome shotgun (WGS) entry which is preliminary data.</text>
</comment>
<reference evidence="6 7" key="1">
    <citation type="submission" date="2022-10" db="EMBL/GenBank/DDBJ databases">
        <title>Characterization of Pseudomonas capsici strains from pepper and tomato in Georgia.</title>
        <authorList>
            <person name="Zhao M."/>
            <person name="Dutta B."/>
        </authorList>
    </citation>
    <scope>NUCLEOTIDE SEQUENCE [LARGE SCALE GENOMIC DNA]</scope>
    <source>
        <strain evidence="6 7">Pc20-5</strain>
    </source>
</reference>
<dbReference type="PROSITE" id="PS00211">
    <property type="entry name" value="ABC_TRANSPORTER_1"/>
    <property type="match status" value="1"/>
</dbReference>
<dbReference type="PANTHER" id="PTHR43790:SF9">
    <property type="entry name" value="GALACTOFURANOSE TRANSPORTER ATP-BINDING PROTEIN YTFR"/>
    <property type="match status" value="1"/>
</dbReference>
<evidence type="ECO:0000256" key="3">
    <source>
        <dbReference type="ARBA" id="ARBA00022741"/>
    </source>
</evidence>
<proteinExistence type="predicted"/>
<dbReference type="Gene3D" id="3.40.50.300">
    <property type="entry name" value="P-loop containing nucleotide triphosphate hydrolases"/>
    <property type="match status" value="2"/>
</dbReference>
<feature type="domain" description="ABC transporter" evidence="5">
    <location>
        <begin position="13"/>
        <end position="252"/>
    </location>
</feature>
<keyword evidence="7" id="KW-1185">Reference proteome</keyword>
<evidence type="ECO:0000256" key="2">
    <source>
        <dbReference type="ARBA" id="ARBA00022737"/>
    </source>
</evidence>
<keyword evidence="4 6" id="KW-0067">ATP-binding</keyword>
<feature type="domain" description="ABC transporter" evidence="5">
    <location>
        <begin position="261"/>
        <end position="503"/>
    </location>
</feature>
<organism evidence="6 7">
    <name type="scientific">Pseudomonas capsici</name>
    <dbReference type="NCBI Taxonomy" id="2810614"/>
    <lineage>
        <taxon>Bacteria</taxon>
        <taxon>Pseudomonadati</taxon>
        <taxon>Pseudomonadota</taxon>
        <taxon>Gammaproteobacteria</taxon>
        <taxon>Pseudomonadales</taxon>
        <taxon>Pseudomonadaceae</taxon>
        <taxon>Pseudomonas</taxon>
    </lineage>
</organism>